<sequence length="533" mass="60565">MAQPAVLRIIFGDESDSRKLHLVSGIPATTDDLHTIVKTSYQIKEDFRLQYMDTDFNDFMNLTSMSEIQNKSTLKVIYLAPSQPYVTLYPVDSFDENAGATYADTHTPASSLASSCSDDTLHTSTPHSSPERQSSTSSSWPNVFVVPKFTYEAEFELQQKDTEFEANGTYFNPGPKLKGVILDGLAQEMMRYTKYPKDYQCEEVAAALTRAHPCLGQLGSKTGFWGWKQSLKYKMQNYRTKLGRLGHPEIRVNSLKHKKEGQGKAAANIKKPRKAEVHYVPLHPKGESSESLEKERVVLLSEVKKRDNEVVIKEKMQKTFSSRRLEIVEQRPMIEDIQERWPALFHESEVNAEFLRITTKPLQTKFMSQFDLLSDKLMKILESKGGLKGQKIKAVLAGKDSESINAKRECILRSLVIYLNEDPDSFFKEYLESATEDAERDIAATVMGVYTVVSHGEDEPKDVGIVIEGRKVLQNIDSVMMAFIMLFGLIYALDLNYPDNLKYTFEFCQKIIMNLDGHKLNAKIQQLKIKLFG</sequence>
<gene>
    <name evidence="3" type="primary">si:ch211-193k19.2</name>
</gene>
<evidence type="ECO:0000256" key="1">
    <source>
        <dbReference type="SAM" id="MobiDB-lite"/>
    </source>
</evidence>
<dbReference type="InParanoid" id="A0A2I4DB39"/>
<dbReference type="PANTHER" id="PTHR31025:SF27">
    <property type="entry name" value="SI:CH211-193K19.2-RELATED"/>
    <property type="match status" value="1"/>
</dbReference>
<dbReference type="OrthoDB" id="8895157at2759"/>
<dbReference type="PANTHER" id="PTHR31025">
    <property type="entry name" value="SI:CH211-196P9.1-RELATED"/>
    <property type="match status" value="1"/>
</dbReference>
<feature type="region of interest" description="Disordered" evidence="1">
    <location>
        <begin position="109"/>
        <end position="139"/>
    </location>
</feature>
<feature type="compositionally biased region" description="Polar residues" evidence="1">
    <location>
        <begin position="109"/>
        <end position="127"/>
    </location>
</feature>
<evidence type="ECO:0000313" key="2">
    <source>
        <dbReference type="Proteomes" id="UP000192220"/>
    </source>
</evidence>
<dbReference type="FunCoup" id="A0A2I4DB39">
    <property type="interactions" value="101"/>
</dbReference>
<organism evidence="2 3">
    <name type="scientific">Austrofundulus limnaeus</name>
    <name type="common">Annual killifish</name>
    <dbReference type="NCBI Taxonomy" id="52670"/>
    <lineage>
        <taxon>Eukaryota</taxon>
        <taxon>Metazoa</taxon>
        <taxon>Chordata</taxon>
        <taxon>Craniata</taxon>
        <taxon>Vertebrata</taxon>
        <taxon>Euteleostomi</taxon>
        <taxon>Actinopterygii</taxon>
        <taxon>Neopterygii</taxon>
        <taxon>Teleostei</taxon>
        <taxon>Neoteleostei</taxon>
        <taxon>Acanthomorphata</taxon>
        <taxon>Ovalentaria</taxon>
        <taxon>Atherinomorphae</taxon>
        <taxon>Cyprinodontiformes</taxon>
        <taxon>Rivulidae</taxon>
        <taxon>Austrofundulus</taxon>
    </lineage>
</organism>
<protein>
    <submittedName>
        <fullName evidence="3">Uncharacterized protein si:ch211-193k19.2</fullName>
    </submittedName>
</protein>
<dbReference type="AlphaFoldDB" id="A0A2I4DB39"/>
<reference evidence="3" key="1">
    <citation type="submission" date="2025-08" db="UniProtKB">
        <authorList>
            <consortium name="RefSeq"/>
        </authorList>
    </citation>
    <scope>IDENTIFICATION</scope>
</reference>
<proteinExistence type="predicted"/>
<keyword evidence="2" id="KW-1185">Reference proteome</keyword>
<dbReference type="Proteomes" id="UP000192220">
    <property type="component" value="Unplaced"/>
</dbReference>
<dbReference type="KEGG" id="alim:106536691"/>
<evidence type="ECO:0000313" key="3">
    <source>
        <dbReference type="RefSeq" id="XP_013889465.1"/>
    </source>
</evidence>
<name>A0A2I4DB39_AUSLI</name>
<dbReference type="RefSeq" id="XP_013889465.1">
    <property type="nucleotide sequence ID" value="XM_014034011.1"/>
</dbReference>
<accession>A0A2I4DB39</accession>